<feature type="compositionally biased region" description="Gly residues" evidence="1">
    <location>
        <begin position="1027"/>
        <end position="1041"/>
    </location>
</feature>
<evidence type="ECO:0000313" key="4">
    <source>
        <dbReference type="EMBL" id="GMI45216.1"/>
    </source>
</evidence>
<dbReference type="InterPro" id="IPR018490">
    <property type="entry name" value="cNMP-bd_dom_sf"/>
</dbReference>
<dbReference type="SUPFAM" id="SSF51206">
    <property type="entry name" value="cAMP-binding domain-like"/>
    <property type="match status" value="3"/>
</dbReference>
<dbReference type="SUPFAM" id="SSF48097">
    <property type="entry name" value="Regulator of G-protein signaling, RGS"/>
    <property type="match status" value="1"/>
</dbReference>
<dbReference type="Pfam" id="PF00615">
    <property type="entry name" value="RGS"/>
    <property type="match status" value="1"/>
</dbReference>
<evidence type="ECO:0000259" key="2">
    <source>
        <dbReference type="PROSITE" id="PS50042"/>
    </source>
</evidence>
<proteinExistence type="predicted"/>
<dbReference type="Gene3D" id="2.60.120.10">
    <property type="entry name" value="Jelly Rolls"/>
    <property type="match status" value="3"/>
</dbReference>
<dbReference type="PROSITE" id="PS50132">
    <property type="entry name" value="RGS"/>
    <property type="match status" value="1"/>
</dbReference>
<dbReference type="Proteomes" id="UP001165065">
    <property type="component" value="Unassembled WGS sequence"/>
</dbReference>
<feature type="region of interest" description="Disordered" evidence="1">
    <location>
        <begin position="89"/>
        <end position="278"/>
    </location>
</feature>
<feature type="compositionally biased region" description="Polar residues" evidence="1">
    <location>
        <begin position="563"/>
        <end position="573"/>
    </location>
</feature>
<dbReference type="EMBL" id="BRYA01000239">
    <property type="protein sequence ID" value="GMI45216.1"/>
    <property type="molecule type" value="Genomic_DNA"/>
</dbReference>
<dbReference type="PROSITE" id="PS50042">
    <property type="entry name" value="CNMP_BINDING_3"/>
    <property type="match status" value="3"/>
</dbReference>
<evidence type="ECO:0000256" key="1">
    <source>
        <dbReference type="SAM" id="MobiDB-lite"/>
    </source>
</evidence>
<dbReference type="PRINTS" id="PR00103">
    <property type="entry name" value="CAMPKINASE"/>
</dbReference>
<feature type="region of interest" description="Disordered" evidence="1">
    <location>
        <begin position="1012"/>
        <end position="1065"/>
    </location>
</feature>
<feature type="compositionally biased region" description="Low complexity" evidence="1">
    <location>
        <begin position="228"/>
        <end position="239"/>
    </location>
</feature>
<dbReference type="CDD" id="cd07440">
    <property type="entry name" value="RGS"/>
    <property type="match status" value="1"/>
</dbReference>
<dbReference type="InterPro" id="IPR036305">
    <property type="entry name" value="RGS_sf"/>
</dbReference>
<feature type="domain" description="Cyclic nucleotide-binding" evidence="2">
    <location>
        <begin position="456"/>
        <end position="483"/>
    </location>
</feature>
<evidence type="ECO:0000259" key="3">
    <source>
        <dbReference type="PROSITE" id="PS50132"/>
    </source>
</evidence>
<dbReference type="AlphaFoldDB" id="A0A9W7GI72"/>
<keyword evidence="5" id="KW-1185">Reference proteome</keyword>
<dbReference type="Pfam" id="PF00027">
    <property type="entry name" value="cNMP_binding"/>
    <property type="match status" value="2"/>
</dbReference>
<feature type="compositionally biased region" description="Basic and acidic residues" evidence="1">
    <location>
        <begin position="262"/>
        <end position="275"/>
    </location>
</feature>
<dbReference type="InterPro" id="IPR044926">
    <property type="entry name" value="RGS_subdomain_2"/>
</dbReference>
<dbReference type="SMART" id="SM00315">
    <property type="entry name" value="RGS"/>
    <property type="match status" value="1"/>
</dbReference>
<feature type="domain" description="Cyclic nucleotide-binding" evidence="2">
    <location>
        <begin position="700"/>
        <end position="805"/>
    </location>
</feature>
<protein>
    <submittedName>
        <fullName evidence="4">Uncharacterized protein</fullName>
    </submittedName>
</protein>
<feature type="domain" description="RGS" evidence="3">
    <location>
        <begin position="828"/>
        <end position="988"/>
    </location>
</feature>
<comment type="caution">
    <text evidence="4">The sequence shown here is derived from an EMBL/GenBank/DDBJ whole genome shotgun (WGS) entry which is preliminary data.</text>
</comment>
<dbReference type="Gene3D" id="1.10.167.10">
    <property type="entry name" value="Regulator of G-protein Signalling 4, domain 2"/>
    <property type="match status" value="1"/>
</dbReference>
<dbReference type="InterPro" id="IPR014710">
    <property type="entry name" value="RmlC-like_jellyroll"/>
</dbReference>
<feature type="compositionally biased region" description="Polar residues" evidence="1">
    <location>
        <begin position="131"/>
        <end position="144"/>
    </location>
</feature>
<gene>
    <name evidence="4" type="ORF">TrCOL_g3353</name>
</gene>
<feature type="compositionally biased region" description="Basic and acidic residues" evidence="1">
    <location>
        <begin position="491"/>
        <end position="538"/>
    </location>
</feature>
<organism evidence="4 5">
    <name type="scientific">Triparma columacea</name>
    <dbReference type="NCBI Taxonomy" id="722753"/>
    <lineage>
        <taxon>Eukaryota</taxon>
        <taxon>Sar</taxon>
        <taxon>Stramenopiles</taxon>
        <taxon>Ochrophyta</taxon>
        <taxon>Bolidophyceae</taxon>
        <taxon>Parmales</taxon>
        <taxon>Triparmaceae</taxon>
        <taxon>Triparma</taxon>
    </lineage>
</organism>
<dbReference type="SMART" id="SM00100">
    <property type="entry name" value="cNMP"/>
    <property type="match status" value="1"/>
</dbReference>
<feature type="region of interest" description="Disordered" evidence="1">
    <location>
        <begin position="299"/>
        <end position="324"/>
    </location>
</feature>
<dbReference type="PANTHER" id="PTHR23011">
    <property type="entry name" value="CYCLIC NUCLEOTIDE-BINDING DOMAIN CONTAINING PROTEIN"/>
    <property type="match status" value="1"/>
</dbReference>
<feature type="domain" description="Cyclic nucleotide-binding" evidence="2">
    <location>
        <begin position="611"/>
        <end position="671"/>
    </location>
</feature>
<feature type="compositionally biased region" description="Basic and acidic residues" evidence="1">
    <location>
        <begin position="576"/>
        <end position="587"/>
    </location>
</feature>
<dbReference type="InterPro" id="IPR016137">
    <property type="entry name" value="RGS"/>
</dbReference>
<feature type="region of interest" description="Disordered" evidence="1">
    <location>
        <begin position="488"/>
        <end position="599"/>
    </location>
</feature>
<feature type="compositionally biased region" description="Polar residues" evidence="1">
    <location>
        <begin position="206"/>
        <end position="227"/>
    </location>
</feature>
<feature type="compositionally biased region" description="Basic and acidic residues" evidence="1">
    <location>
        <begin position="300"/>
        <end position="323"/>
    </location>
</feature>
<accession>A0A9W7GI72</accession>
<dbReference type="CDD" id="cd00038">
    <property type="entry name" value="CAP_ED"/>
    <property type="match status" value="2"/>
</dbReference>
<dbReference type="OrthoDB" id="196547at2759"/>
<dbReference type="InterPro" id="IPR000595">
    <property type="entry name" value="cNMP-bd_dom"/>
</dbReference>
<sequence>MGNSNSTHTLEEMTAYLNKTPFYVYFDQNELRDFAKCFSAKKIAKGSTINQTGTMYIVAQGEVSMTTMLEDESSPVPNVAPAVMLHAGDASSGRSLKRDAGGASPKPKTSPKVGERSIKVRHTAGGMIATGSLQASGIVSPQQAERTRKRQKSMAAKNSPDGQGGATRTVAKRKNSNFATSLRGALTKQTSNMEVGKLGGAAAASVSPQRTPNRSPQSSMEQIPKNPSSNSSFMDSSASGPGDNNRFKHVRQGTIDEDEGFDEHHEDDSLERQDDASGGVMKAVSKRFSFSAAIGKNKMKNVDDHEDHHDSSAGDSIRDSAKESKKHSGFRGIHLFNHHKKTRDVTANNNMSIHQSSKWSFAAKLSGRSSSRKDYFRGVMKLEAVQDSVLLFLDKGRQRKFLKKHPDLKDIVNLLMHAKIDNFLSKLPFIKSSITAEGGGEQSLGMLSSVCKYEAFSQDEPIFCEGEYGDKLYIILKGSCAVLTAASESSKNPEDHASEFVSRENDAGSDDRGVQKENNKKNDMNGDGGDKGEGENREANPPLPGAVDVDNSNEAKGAGARRSSMQKSNSKAVKNSKRETSIHEKTRSSLKNTMRKSGAGVVEKMKNRFRKGETKHFVRDYHPDDVLATLGAGDYFGEMAVMVHMPRSSTVVAAEKCLALTVSKSCWKEFLEHHEATRIAVESHMKSRLMGMFSKMDIPFFEKADKKKFEQLSSGCEVLDLPKGEIIMKQGDRGDKFYVIINGIVDVDVKAMPHKPNGPKSDWSGQLTTGQYFGEIALVIGDPRKATVTTAENTVLLVINAKTFKMFFEDNPRALAEVQIRLLGERAELHSVLSIPVSLGYFKEFLDAEHSRENIDFWTECRQFESSYDPKLDTMERRVEEESNRKIEEMEVITRLWNLYIKESAEMQVNISSSMRNVLQKVIKALERWTSGEDIIMDGTLTRKEFEQLLDNVRKRNIFVDAKTEIYKLMVRDSYPRFQKNDNYKNFVKDLGLYSTANADVLSNKMAMLKEKTNAKEKRNRNSLGPLGLGNGKRSGKGGGSSMFNLKLSDRMSSVKSVLDKRKAN</sequence>
<dbReference type="PANTHER" id="PTHR23011:SF28">
    <property type="entry name" value="CYCLIC NUCLEOTIDE-BINDING DOMAIN CONTAINING PROTEIN"/>
    <property type="match status" value="1"/>
</dbReference>
<reference evidence="5" key="1">
    <citation type="journal article" date="2023" name="Commun. Biol.">
        <title>Genome analysis of Parmales, the sister group of diatoms, reveals the evolutionary specialization of diatoms from phago-mixotrophs to photoautotrophs.</title>
        <authorList>
            <person name="Ban H."/>
            <person name="Sato S."/>
            <person name="Yoshikawa S."/>
            <person name="Yamada K."/>
            <person name="Nakamura Y."/>
            <person name="Ichinomiya M."/>
            <person name="Sato N."/>
            <person name="Blanc-Mathieu R."/>
            <person name="Endo H."/>
            <person name="Kuwata A."/>
            <person name="Ogata H."/>
        </authorList>
    </citation>
    <scope>NUCLEOTIDE SEQUENCE [LARGE SCALE GENOMIC DNA]</scope>
</reference>
<name>A0A9W7GI72_9STRA</name>
<evidence type="ECO:0000313" key="5">
    <source>
        <dbReference type="Proteomes" id="UP001165065"/>
    </source>
</evidence>